<feature type="region of interest" description="Disordered" evidence="1">
    <location>
        <begin position="1"/>
        <end position="55"/>
    </location>
</feature>
<feature type="compositionally biased region" description="Basic and acidic residues" evidence="1">
    <location>
        <begin position="1"/>
        <end position="10"/>
    </location>
</feature>
<gene>
    <name evidence="2" type="ORF">AVDCRST_MAG05-4927</name>
</gene>
<protein>
    <submittedName>
        <fullName evidence="2">Uncharacterized protein</fullName>
    </submittedName>
</protein>
<dbReference type="AlphaFoldDB" id="A0A6J4U0A5"/>
<evidence type="ECO:0000256" key="1">
    <source>
        <dbReference type="SAM" id="MobiDB-lite"/>
    </source>
</evidence>
<reference evidence="2" key="1">
    <citation type="submission" date="2020-02" db="EMBL/GenBank/DDBJ databases">
        <authorList>
            <person name="Meier V. D."/>
        </authorList>
    </citation>
    <scope>NUCLEOTIDE SEQUENCE</scope>
    <source>
        <strain evidence="2">AVDCRST_MAG05</strain>
    </source>
</reference>
<evidence type="ECO:0000313" key="2">
    <source>
        <dbReference type="EMBL" id="CAA9536516.1"/>
    </source>
</evidence>
<name>A0A6J4U0A5_9ACTN</name>
<organism evidence="2">
    <name type="scientific">uncultured Rubrobacteraceae bacterium</name>
    <dbReference type="NCBI Taxonomy" id="349277"/>
    <lineage>
        <taxon>Bacteria</taxon>
        <taxon>Bacillati</taxon>
        <taxon>Actinomycetota</taxon>
        <taxon>Rubrobacteria</taxon>
        <taxon>Rubrobacterales</taxon>
        <taxon>Rubrobacteraceae</taxon>
        <taxon>environmental samples</taxon>
    </lineage>
</organism>
<accession>A0A6J4U0A5</accession>
<sequence>MKLPEGDEGMRTILADVPGRPPSWEGAAGHPRRRTVPRPVVVWSEPATGDVGPGA</sequence>
<dbReference type="EMBL" id="CADCVM010000525">
    <property type="protein sequence ID" value="CAA9536516.1"/>
    <property type="molecule type" value="Genomic_DNA"/>
</dbReference>
<proteinExistence type="predicted"/>